<dbReference type="AlphaFoldDB" id="A0A367YXI8"/>
<dbReference type="GO" id="GO:0008942">
    <property type="term" value="F:nitrite reductase [NAD(P)H] activity"/>
    <property type="evidence" value="ECO:0007669"/>
    <property type="project" value="InterPro"/>
</dbReference>
<evidence type="ECO:0000259" key="7">
    <source>
        <dbReference type="PROSITE" id="PS51296"/>
    </source>
</evidence>
<dbReference type="Gene3D" id="2.102.10.10">
    <property type="entry name" value="Rieske [2Fe-2S] iron-sulphur domain"/>
    <property type="match status" value="1"/>
</dbReference>
<keyword evidence="6" id="KW-0534">Nitrate assimilation</keyword>
<dbReference type="InterPro" id="IPR012748">
    <property type="entry name" value="Rieske-like_NirD"/>
</dbReference>
<dbReference type="GO" id="GO:0051537">
    <property type="term" value="F:2 iron, 2 sulfur cluster binding"/>
    <property type="evidence" value="ECO:0007669"/>
    <property type="project" value="UniProtKB-KW"/>
</dbReference>
<dbReference type="PROSITE" id="PS51296">
    <property type="entry name" value="RIESKE"/>
    <property type="match status" value="1"/>
</dbReference>
<evidence type="ECO:0000256" key="5">
    <source>
        <dbReference type="ARBA" id="ARBA00023014"/>
    </source>
</evidence>
<protein>
    <submittedName>
        <fullName evidence="8">Nitrite reductase (NAD(P)H) small subunit</fullName>
    </submittedName>
</protein>
<dbReference type="InterPro" id="IPR017881">
    <property type="entry name" value="NirD"/>
</dbReference>
<keyword evidence="4" id="KW-0408">Iron</keyword>
<keyword evidence="2" id="KW-0479">Metal-binding</keyword>
<dbReference type="RefSeq" id="WP_114125346.1">
    <property type="nucleotide sequence ID" value="NZ_QOUI01000002.1"/>
</dbReference>
<gene>
    <name evidence="8" type="primary">nirD</name>
    <name evidence="8" type="ORF">DT076_03855</name>
</gene>
<dbReference type="InterPro" id="IPR017941">
    <property type="entry name" value="Rieske_2Fe-2S"/>
</dbReference>
<sequence>MSTGTAPEVLSARSQQGAAAPHGTALVQVCRLADLQPERGVAALVAGQQVALFRTVDDRVHVVQQRDPYSGANVMSRGLVGTRGERLTLASPMYKQVFDLVTGECLDAQGAEPRHLRTWPVEVREGVVLVGLDPRP</sequence>
<dbReference type="PROSITE" id="PS51300">
    <property type="entry name" value="NIRD"/>
    <property type="match status" value="1"/>
</dbReference>
<keyword evidence="1" id="KW-0001">2Fe-2S</keyword>
<dbReference type="GO" id="GO:0042128">
    <property type="term" value="P:nitrate assimilation"/>
    <property type="evidence" value="ECO:0007669"/>
    <property type="project" value="UniProtKB-KW"/>
</dbReference>
<dbReference type="PANTHER" id="PTHR40562:SF1">
    <property type="entry name" value="NITRITE REDUCTASE (NADH) SMALL SUBUNIT"/>
    <property type="match status" value="1"/>
</dbReference>
<keyword evidence="9" id="KW-1185">Reference proteome</keyword>
<keyword evidence="5" id="KW-0411">Iron-sulfur</keyword>
<dbReference type="GO" id="GO:0046872">
    <property type="term" value="F:metal ion binding"/>
    <property type="evidence" value="ECO:0007669"/>
    <property type="project" value="UniProtKB-KW"/>
</dbReference>
<evidence type="ECO:0000256" key="6">
    <source>
        <dbReference type="ARBA" id="ARBA00023063"/>
    </source>
</evidence>
<evidence type="ECO:0000313" key="9">
    <source>
        <dbReference type="Proteomes" id="UP000252770"/>
    </source>
</evidence>
<comment type="caution">
    <text evidence="8">The sequence shown here is derived from an EMBL/GenBank/DDBJ whole genome shotgun (WGS) entry which is preliminary data.</text>
</comment>
<evidence type="ECO:0000256" key="4">
    <source>
        <dbReference type="ARBA" id="ARBA00023004"/>
    </source>
</evidence>
<organism evidence="8 9">
    <name type="scientific">Desertihabitans brevis</name>
    <dbReference type="NCBI Taxonomy" id="2268447"/>
    <lineage>
        <taxon>Bacteria</taxon>
        <taxon>Bacillati</taxon>
        <taxon>Actinomycetota</taxon>
        <taxon>Actinomycetes</taxon>
        <taxon>Propionibacteriales</taxon>
        <taxon>Propionibacteriaceae</taxon>
        <taxon>Desertihabitans</taxon>
    </lineage>
</organism>
<dbReference type="CDD" id="cd03529">
    <property type="entry name" value="Rieske_NirD"/>
    <property type="match status" value="1"/>
</dbReference>
<dbReference type="Proteomes" id="UP000252770">
    <property type="component" value="Unassembled WGS sequence"/>
</dbReference>
<proteinExistence type="predicted"/>
<evidence type="ECO:0000313" key="8">
    <source>
        <dbReference type="EMBL" id="RCK70574.1"/>
    </source>
</evidence>
<evidence type="ECO:0000256" key="3">
    <source>
        <dbReference type="ARBA" id="ARBA00023002"/>
    </source>
</evidence>
<dbReference type="SUPFAM" id="SSF50022">
    <property type="entry name" value="ISP domain"/>
    <property type="match status" value="1"/>
</dbReference>
<dbReference type="Pfam" id="PF13806">
    <property type="entry name" value="Rieske_2"/>
    <property type="match status" value="1"/>
</dbReference>
<accession>A0A367YXI8</accession>
<evidence type="ECO:0000256" key="1">
    <source>
        <dbReference type="ARBA" id="ARBA00022714"/>
    </source>
</evidence>
<keyword evidence="3" id="KW-0560">Oxidoreductase</keyword>
<dbReference type="PANTHER" id="PTHR40562">
    <property type="match status" value="1"/>
</dbReference>
<name>A0A367YXI8_9ACTN</name>
<dbReference type="InterPro" id="IPR036922">
    <property type="entry name" value="Rieske_2Fe-2S_sf"/>
</dbReference>
<dbReference type="NCBIfam" id="TIGR02378">
    <property type="entry name" value="nirD_assim_sml"/>
    <property type="match status" value="1"/>
</dbReference>
<reference evidence="8 9" key="1">
    <citation type="submission" date="2018-07" db="EMBL/GenBank/DDBJ databases">
        <title>Desertimonas flava gen. nov. sp. nov.</title>
        <authorList>
            <person name="Liu S."/>
        </authorList>
    </citation>
    <scope>NUCLEOTIDE SEQUENCE [LARGE SCALE GENOMIC DNA]</scope>
    <source>
        <strain evidence="8 9">16Sb5-5</strain>
    </source>
</reference>
<evidence type="ECO:0000256" key="2">
    <source>
        <dbReference type="ARBA" id="ARBA00022723"/>
    </source>
</evidence>
<feature type="domain" description="Rieske" evidence="7">
    <location>
        <begin position="27"/>
        <end position="130"/>
    </location>
</feature>
<dbReference type="EMBL" id="QOUI01000002">
    <property type="protein sequence ID" value="RCK70574.1"/>
    <property type="molecule type" value="Genomic_DNA"/>
</dbReference>
<dbReference type="GO" id="GO:0004497">
    <property type="term" value="F:monooxygenase activity"/>
    <property type="evidence" value="ECO:0007669"/>
    <property type="project" value="UniProtKB-ARBA"/>
</dbReference>
<dbReference type="GO" id="GO:0016705">
    <property type="term" value="F:oxidoreductase activity, acting on paired donors, with incorporation or reduction of molecular oxygen"/>
    <property type="evidence" value="ECO:0007669"/>
    <property type="project" value="UniProtKB-ARBA"/>
</dbReference>